<dbReference type="Proteomes" id="UP000003107">
    <property type="component" value="Unassembled WGS sequence"/>
</dbReference>
<organism evidence="2 3">
    <name type="scientific">Campylobacter showae RM3277</name>
    <dbReference type="NCBI Taxonomy" id="553219"/>
    <lineage>
        <taxon>Bacteria</taxon>
        <taxon>Pseudomonadati</taxon>
        <taxon>Campylobacterota</taxon>
        <taxon>Epsilonproteobacteria</taxon>
        <taxon>Campylobacterales</taxon>
        <taxon>Campylobacteraceae</taxon>
        <taxon>Campylobacter</taxon>
    </lineage>
</organism>
<dbReference type="AlphaFoldDB" id="C6RHK5"/>
<keyword evidence="3" id="KW-1185">Reference proteome</keyword>
<reference evidence="2 3" key="1">
    <citation type="submission" date="2009-07" db="EMBL/GenBank/DDBJ databases">
        <authorList>
            <person name="Madupu R."/>
            <person name="Sebastian Y."/>
            <person name="Durkin A.S."/>
            <person name="Torralba M."/>
            <person name="Methe B."/>
            <person name="Sutton G.G."/>
            <person name="Strausberg R.L."/>
            <person name="Nelson K.E."/>
        </authorList>
    </citation>
    <scope>NUCLEOTIDE SEQUENCE [LARGE SCALE GENOMIC DNA]</scope>
    <source>
        <strain evidence="2 3">RM3277</strain>
    </source>
</reference>
<evidence type="ECO:0000256" key="1">
    <source>
        <dbReference type="SAM" id="MobiDB-lite"/>
    </source>
</evidence>
<feature type="compositionally biased region" description="Basic residues" evidence="1">
    <location>
        <begin position="37"/>
        <end position="51"/>
    </location>
</feature>
<evidence type="ECO:0000313" key="3">
    <source>
        <dbReference type="Proteomes" id="UP000003107"/>
    </source>
</evidence>
<protein>
    <submittedName>
        <fullName evidence="2">Uncharacterized protein</fullName>
    </submittedName>
</protein>
<gene>
    <name evidence="2" type="ORF">CAMSH0001_0832</name>
</gene>
<evidence type="ECO:0000313" key="2">
    <source>
        <dbReference type="EMBL" id="EET79222.1"/>
    </source>
</evidence>
<sequence>MRGRNLPESTAKFIRFRGFLSLRRFFELCAPDFPPKRHKAKNHGLKTKFKRRESATRI</sequence>
<accession>C6RHK5</accession>
<feature type="region of interest" description="Disordered" evidence="1">
    <location>
        <begin position="37"/>
        <end position="58"/>
    </location>
</feature>
<proteinExistence type="predicted"/>
<comment type="caution">
    <text evidence="2">The sequence shown here is derived from an EMBL/GenBank/DDBJ whole genome shotgun (WGS) entry which is preliminary data.</text>
</comment>
<name>C6RHK5_9BACT</name>
<dbReference type="EMBL" id="ACVQ01000027">
    <property type="protein sequence ID" value="EET79222.1"/>
    <property type="molecule type" value="Genomic_DNA"/>
</dbReference>